<dbReference type="EMBL" id="PVBQ01000026">
    <property type="protein sequence ID" value="PRD44562.1"/>
    <property type="molecule type" value="Genomic_DNA"/>
</dbReference>
<evidence type="ECO:0000313" key="2">
    <source>
        <dbReference type="Proteomes" id="UP000239711"/>
    </source>
</evidence>
<organism evidence="1 2">
    <name type="scientific">Sphingobacterium haloxyli</name>
    <dbReference type="NCBI Taxonomy" id="2100533"/>
    <lineage>
        <taxon>Bacteria</taxon>
        <taxon>Pseudomonadati</taxon>
        <taxon>Bacteroidota</taxon>
        <taxon>Sphingobacteriia</taxon>
        <taxon>Sphingobacteriales</taxon>
        <taxon>Sphingobacteriaceae</taxon>
        <taxon>Sphingobacterium</taxon>
    </lineage>
</organism>
<name>A0A2S9IVL1_9SPHI</name>
<accession>A0A2S9IVL1</accession>
<gene>
    <name evidence="1" type="ORF">C5745_19265</name>
</gene>
<reference evidence="1 2" key="1">
    <citation type="submission" date="2018-02" db="EMBL/GenBank/DDBJ databases">
        <title>The draft genome of Sphingobacterium sp. 5JN-11.</title>
        <authorList>
            <person name="Liu L."/>
            <person name="Li L."/>
            <person name="Liang L."/>
            <person name="Zhang X."/>
            <person name="Wang T."/>
        </authorList>
    </citation>
    <scope>NUCLEOTIDE SEQUENCE [LARGE SCALE GENOMIC DNA]</scope>
    <source>
        <strain evidence="1 2">5JN-11</strain>
    </source>
</reference>
<evidence type="ECO:0000313" key="1">
    <source>
        <dbReference type="EMBL" id="PRD44562.1"/>
    </source>
</evidence>
<comment type="caution">
    <text evidence="1">The sequence shown here is derived from an EMBL/GenBank/DDBJ whole genome shotgun (WGS) entry which is preliminary data.</text>
</comment>
<proteinExistence type="predicted"/>
<dbReference type="Proteomes" id="UP000239711">
    <property type="component" value="Unassembled WGS sequence"/>
</dbReference>
<dbReference type="AlphaFoldDB" id="A0A2S9IVL1"/>
<protein>
    <submittedName>
        <fullName evidence="1">Uncharacterized protein</fullName>
    </submittedName>
</protein>
<keyword evidence="2" id="KW-1185">Reference proteome</keyword>
<sequence length="215" mass="25412">MIWVVDAQEINVVVSAKGEVEVLQWNEHKKVVQVPVTMCNTEAIWTIRNLLKTKPPNISLNIVERLEVFDKYWPIKVFIDKKPAYIKDGIIHCYIRGSQMSSNEETKIKDELLRLLVLREVGKWEETLGFLVPHITFRRNKNKPYIVQRGKEGICFDKKLYDMSLETITYCLFNAVADYTALEDRFRTKLISQHFPTWRAFEKNISYVYATYYNH</sequence>